<dbReference type="EC" id="3.1.1.73" evidence="2"/>
<evidence type="ECO:0000256" key="7">
    <source>
        <dbReference type="ARBA" id="ARBA00023277"/>
    </source>
</evidence>
<dbReference type="InterPro" id="IPR043595">
    <property type="entry name" value="FaeB/C/D"/>
</dbReference>
<evidence type="ECO:0000256" key="2">
    <source>
        <dbReference type="ARBA" id="ARBA00013091"/>
    </source>
</evidence>
<evidence type="ECO:0000256" key="3">
    <source>
        <dbReference type="ARBA" id="ARBA00022525"/>
    </source>
</evidence>
<dbReference type="Proteomes" id="UP001215712">
    <property type="component" value="Unassembled WGS sequence"/>
</dbReference>
<comment type="catalytic activity">
    <reaction evidence="9">
        <text>feruloyl-polysaccharide + H2O = ferulate + polysaccharide.</text>
        <dbReference type="EC" id="3.1.1.73"/>
    </reaction>
</comment>
<dbReference type="GO" id="GO:0030600">
    <property type="term" value="F:feruloyl esterase activity"/>
    <property type="evidence" value="ECO:0007669"/>
    <property type="project" value="UniProtKB-EC"/>
</dbReference>
<dbReference type="SUPFAM" id="SSF53474">
    <property type="entry name" value="alpha/beta-Hydrolases"/>
    <property type="match status" value="1"/>
</dbReference>
<dbReference type="GO" id="GO:0017000">
    <property type="term" value="P:antibiotic biosynthetic process"/>
    <property type="evidence" value="ECO:0007669"/>
    <property type="project" value="UniProtKB-ARBA"/>
</dbReference>
<reference evidence="11" key="2">
    <citation type="submission" date="2023-01" db="EMBL/GenBank/DDBJ databases">
        <authorList>
            <person name="Petersen C."/>
        </authorList>
    </citation>
    <scope>NUCLEOTIDE SEQUENCE</scope>
    <source>
        <strain evidence="11">IBT 17514</strain>
    </source>
</reference>
<gene>
    <name evidence="11" type="ORF">N7493_008258</name>
</gene>
<protein>
    <recommendedName>
        <fullName evidence="2">feruloyl esterase</fullName>
        <ecNumber evidence="2">3.1.1.73</ecNumber>
    </recommendedName>
</protein>
<keyword evidence="4" id="KW-0858">Xylan degradation</keyword>
<keyword evidence="5 10" id="KW-0732">Signal</keyword>
<evidence type="ECO:0000256" key="1">
    <source>
        <dbReference type="ARBA" id="ARBA00004613"/>
    </source>
</evidence>
<keyword evidence="12" id="KW-1185">Reference proteome</keyword>
<keyword evidence="7" id="KW-0119">Carbohydrate metabolism</keyword>
<evidence type="ECO:0000256" key="5">
    <source>
        <dbReference type="ARBA" id="ARBA00022729"/>
    </source>
</evidence>
<dbReference type="GO" id="GO:0005576">
    <property type="term" value="C:extracellular region"/>
    <property type="evidence" value="ECO:0007669"/>
    <property type="project" value="UniProtKB-SubCell"/>
</dbReference>
<dbReference type="InterPro" id="IPR029058">
    <property type="entry name" value="AB_hydrolase_fold"/>
</dbReference>
<organism evidence="11 12">
    <name type="scientific">Penicillium malachiteum</name>
    <dbReference type="NCBI Taxonomy" id="1324776"/>
    <lineage>
        <taxon>Eukaryota</taxon>
        <taxon>Fungi</taxon>
        <taxon>Dikarya</taxon>
        <taxon>Ascomycota</taxon>
        <taxon>Pezizomycotina</taxon>
        <taxon>Eurotiomycetes</taxon>
        <taxon>Eurotiomycetidae</taxon>
        <taxon>Eurotiales</taxon>
        <taxon>Aspergillaceae</taxon>
        <taxon>Penicillium</taxon>
    </lineage>
</organism>
<feature type="signal peptide" evidence="10">
    <location>
        <begin position="1"/>
        <end position="18"/>
    </location>
</feature>
<proteinExistence type="predicted"/>
<dbReference type="GO" id="GO:0045493">
    <property type="term" value="P:xylan catabolic process"/>
    <property type="evidence" value="ECO:0007669"/>
    <property type="project" value="UniProtKB-KW"/>
</dbReference>
<accession>A0AAD6HGT6</accession>
<comment type="subcellular location">
    <subcellularLocation>
        <location evidence="1">Secreted</location>
    </subcellularLocation>
</comment>
<reference evidence="11" key="1">
    <citation type="journal article" date="2023" name="IMA Fungus">
        <title>Comparative genomic study of the Penicillium genus elucidates a diverse pangenome and 15 lateral gene transfer events.</title>
        <authorList>
            <person name="Petersen C."/>
            <person name="Sorensen T."/>
            <person name="Nielsen M.R."/>
            <person name="Sondergaard T.E."/>
            <person name="Sorensen J.L."/>
            <person name="Fitzpatrick D.A."/>
            <person name="Frisvad J.C."/>
            <person name="Nielsen K.L."/>
        </authorList>
    </citation>
    <scope>NUCLEOTIDE SEQUENCE</scope>
    <source>
        <strain evidence="11">IBT 17514</strain>
    </source>
</reference>
<dbReference type="GO" id="GO:0072330">
    <property type="term" value="P:monocarboxylic acid biosynthetic process"/>
    <property type="evidence" value="ECO:0007669"/>
    <property type="project" value="UniProtKB-ARBA"/>
</dbReference>
<evidence type="ECO:0000256" key="10">
    <source>
        <dbReference type="SAM" id="SignalP"/>
    </source>
</evidence>
<evidence type="ECO:0000256" key="9">
    <source>
        <dbReference type="ARBA" id="ARBA00034075"/>
    </source>
</evidence>
<name>A0AAD6HGT6_9EURO</name>
<evidence type="ECO:0000256" key="8">
    <source>
        <dbReference type="ARBA" id="ARBA00023326"/>
    </source>
</evidence>
<keyword evidence="6" id="KW-0378">Hydrolase</keyword>
<comment type="caution">
    <text evidence="11">The sequence shown here is derived from an EMBL/GenBank/DDBJ whole genome shotgun (WGS) entry which is preliminary data.</text>
</comment>
<keyword evidence="3" id="KW-0964">Secreted</keyword>
<dbReference type="PANTHER" id="PTHR38050">
    <property type="match status" value="1"/>
</dbReference>
<evidence type="ECO:0000313" key="12">
    <source>
        <dbReference type="Proteomes" id="UP001215712"/>
    </source>
</evidence>
<dbReference type="EMBL" id="JAQJAN010000012">
    <property type="protein sequence ID" value="KAJ5716347.1"/>
    <property type="molecule type" value="Genomic_DNA"/>
</dbReference>
<evidence type="ECO:0000256" key="6">
    <source>
        <dbReference type="ARBA" id="ARBA00022801"/>
    </source>
</evidence>
<sequence length="320" mass="34887">MHILSLFSLAAIASVASALSGCGKPIPRYFPAPGQSKTLPLPGTDRTYRIHIPANYNVNNRTAVYFSFSGAGRNATEQEGLSQFSNPQFNPDGIAIYPQTQNGVWLSNPKANTSYPNDLDYTNHLLDYLEENLCVDTGRIYANGKSNGGGFTNVIACNATVGSRFAAFSIVSGAFHNAVNVPGVGFCEPAPRKGGYPFLFFHGTVDQTAPINGNASAGILPVIDILEQWAHFNGCGLDSLWTSNVTTFAHPLVKHVSWACDGRNGIVQFYREGNNGHCWPCTRPNDDYISLGLSKCPMGHYVFNATDYIFDFYSQYRLDV</sequence>
<evidence type="ECO:0000256" key="4">
    <source>
        <dbReference type="ARBA" id="ARBA00022651"/>
    </source>
</evidence>
<keyword evidence="8" id="KW-0624">Polysaccharide degradation</keyword>
<dbReference type="Gene3D" id="3.40.50.1820">
    <property type="entry name" value="alpha/beta hydrolase"/>
    <property type="match status" value="1"/>
</dbReference>
<dbReference type="PANTHER" id="PTHR38050:SF2">
    <property type="entry name" value="FERULOYL ESTERASE C-RELATED"/>
    <property type="match status" value="1"/>
</dbReference>
<feature type="chain" id="PRO_5041948176" description="feruloyl esterase" evidence="10">
    <location>
        <begin position="19"/>
        <end position="320"/>
    </location>
</feature>
<evidence type="ECO:0000313" key="11">
    <source>
        <dbReference type="EMBL" id="KAJ5716347.1"/>
    </source>
</evidence>
<dbReference type="AlphaFoldDB" id="A0AAD6HGT6"/>